<keyword evidence="2" id="KW-1185">Reference proteome</keyword>
<name>A0AA38HH23_9CUCU</name>
<dbReference type="AlphaFoldDB" id="A0AA38HH23"/>
<comment type="caution">
    <text evidence="1">The sequence shown here is derived from an EMBL/GenBank/DDBJ whole genome shotgun (WGS) entry which is preliminary data.</text>
</comment>
<organism evidence="1 2">
    <name type="scientific">Zophobas morio</name>
    <dbReference type="NCBI Taxonomy" id="2755281"/>
    <lineage>
        <taxon>Eukaryota</taxon>
        <taxon>Metazoa</taxon>
        <taxon>Ecdysozoa</taxon>
        <taxon>Arthropoda</taxon>
        <taxon>Hexapoda</taxon>
        <taxon>Insecta</taxon>
        <taxon>Pterygota</taxon>
        <taxon>Neoptera</taxon>
        <taxon>Endopterygota</taxon>
        <taxon>Coleoptera</taxon>
        <taxon>Polyphaga</taxon>
        <taxon>Cucujiformia</taxon>
        <taxon>Tenebrionidae</taxon>
        <taxon>Zophobas</taxon>
    </lineage>
</organism>
<sequence length="244" mass="27962">MRVVAMPTVDQQIRYIEALLNDGRADNRFTVNFDSRNFPEYLVYLEEFITSRFGTNENLPIKIEMEMKDNLLNRKKQLIVYINANNSRAALHSTMYQMDRKLDYSDIVNHDVNFIEETNDIKFTDHDDYKKVDVTKKVEPIVTKDQIYAVDDKHIIFKAQGAGDLIGLNIFPTGKPSSKGIKKIKIENDVIDVTLNDSISDSQSITIEAMNMNKTLVVSCKLDSNHNYTEPETSVNELELTVGE</sequence>
<evidence type="ECO:0000313" key="2">
    <source>
        <dbReference type="Proteomes" id="UP001168821"/>
    </source>
</evidence>
<reference evidence="1" key="1">
    <citation type="journal article" date="2023" name="G3 (Bethesda)">
        <title>Whole genome assemblies of Zophobas morio and Tenebrio molitor.</title>
        <authorList>
            <person name="Kaur S."/>
            <person name="Stinson S.A."/>
            <person name="diCenzo G.C."/>
        </authorList>
    </citation>
    <scope>NUCLEOTIDE SEQUENCE</scope>
    <source>
        <strain evidence="1">QUZm001</strain>
    </source>
</reference>
<protein>
    <submittedName>
        <fullName evidence="1">Uncharacterized protein</fullName>
    </submittedName>
</protein>
<dbReference type="Proteomes" id="UP001168821">
    <property type="component" value="Unassembled WGS sequence"/>
</dbReference>
<accession>A0AA38HH23</accession>
<dbReference type="EMBL" id="JALNTZ010003877">
    <property type="protein sequence ID" value="KAJ3615824.1"/>
    <property type="molecule type" value="Genomic_DNA"/>
</dbReference>
<gene>
    <name evidence="1" type="ORF">Zmor_012270</name>
</gene>
<proteinExistence type="predicted"/>
<evidence type="ECO:0000313" key="1">
    <source>
        <dbReference type="EMBL" id="KAJ3615824.1"/>
    </source>
</evidence>